<evidence type="ECO:0000313" key="2">
    <source>
        <dbReference type="Proteomes" id="UP000238375"/>
    </source>
</evidence>
<gene>
    <name evidence="1" type="ORF">CLV58_12530</name>
</gene>
<name>A0A2T0S8L0_9BACT</name>
<organism evidence="1 2">
    <name type="scientific">Spirosoma oryzae</name>
    <dbReference type="NCBI Taxonomy" id="1469603"/>
    <lineage>
        <taxon>Bacteria</taxon>
        <taxon>Pseudomonadati</taxon>
        <taxon>Bacteroidota</taxon>
        <taxon>Cytophagia</taxon>
        <taxon>Cytophagales</taxon>
        <taxon>Cytophagaceae</taxon>
        <taxon>Spirosoma</taxon>
    </lineage>
</organism>
<sequence>MKNKPVKWQDVYHTFTDIIEDVLYKNRKLTFTDDEFLYNYCRIDGVERRVDYNADSSHAEVSYLIRSGNVTMTADQAPADMLLLVIGWIAGGWINIHD</sequence>
<reference evidence="1 2" key="1">
    <citation type="submission" date="2018-03" db="EMBL/GenBank/DDBJ databases">
        <title>Genomic Encyclopedia of Archaeal and Bacterial Type Strains, Phase II (KMG-II): from individual species to whole genera.</title>
        <authorList>
            <person name="Goeker M."/>
        </authorList>
    </citation>
    <scope>NUCLEOTIDE SEQUENCE [LARGE SCALE GENOMIC DNA]</scope>
    <source>
        <strain evidence="1 2">DSM 28354</strain>
    </source>
</reference>
<keyword evidence="2" id="KW-1185">Reference proteome</keyword>
<dbReference type="RefSeq" id="WP_106140049.1">
    <property type="nucleotide sequence ID" value="NZ_PVTE01000025.1"/>
</dbReference>
<comment type="caution">
    <text evidence="1">The sequence shown here is derived from an EMBL/GenBank/DDBJ whole genome shotgun (WGS) entry which is preliminary data.</text>
</comment>
<dbReference type="AlphaFoldDB" id="A0A2T0S8L0"/>
<accession>A0A2T0S8L0</accession>
<dbReference type="EMBL" id="PVTE01000025">
    <property type="protein sequence ID" value="PRY29768.1"/>
    <property type="molecule type" value="Genomic_DNA"/>
</dbReference>
<protein>
    <submittedName>
        <fullName evidence="1">Uncharacterized protein</fullName>
    </submittedName>
</protein>
<dbReference type="Proteomes" id="UP000238375">
    <property type="component" value="Unassembled WGS sequence"/>
</dbReference>
<evidence type="ECO:0000313" key="1">
    <source>
        <dbReference type="EMBL" id="PRY29768.1"/>
    </source>
</evidence>
<proteinExistence type="predicted"/>